<evidence type="ECO:0000256" key="1">
    <source>
        <dbReference type="ARBA" id="ARBA00022737"/>
    </source>
</evidence>
<dbReference type="SMART" id="SM00248">
    <property type="entry name" value="ANK"/>
    <property type="match status" value="10"/>
</dbReference>
<evidence type="ECO:0000313" key="5">
    <source>
        <dbReference type="EMBL" id="VDD91309.1"/>
    </source>
</evidence>
<feature type="region of interest" description="Disordered" evidence="4">
    <location>
        <begin position="390"/>
        <end position="409"/>
    </location>
</feature>
<reference evidence="5 6" key="2">
    <citation type="submission" date="2018-10" db="EMBL/GenBank/DDBJ databases">
        <authorList>
            <consortium name="Pathogen Informatics"/>
        </authorList>
    </citation>
    <scope>NUCLEOTIDE SEQUENCE [LARGE SCALE GENOMIC DNA]</scope>
</reference>
<dbReference type="AlphaFoldDB" id="A0A0N4V821"/>
<dbReference type="InterPro" id="IPR036770">
    <property type="entry name" value="Ankyrin_rpt-contain_sf"/>
</dbReference>
<dbReference type="Pfam" id="PF12796">
    <property type="entry name" value="Ank_2"/>
    <property type="match status" value="4"/>
</dbReference>
<dbReference type="PROSITE" id="PS50297">
    <property type="entry name" value="ANK_REP_REGION"/>
    <property type="match status" value="5"/>
</dbReference>
<dbReference type="EMBL" id="UXUI01008361">
    <property type="protein sequence ID" value="VDD91309.1"/>
    <property type="molecule type" value="Genomic_DNA"/>
</dbReference>
<dbReference type="STRING" id="51028.A0A0N4V821"/>
<feature type="repeat" description="ANK" evidence="3">
    <location>
        <begin position="238"/>
        <end position="270"/>
    </location>
</feature>
<dbReference type="PANTHER" id="PTHR24173">
    <property type="entry name" value="ANKYRIN REPEAT CONTAINING"/>
    <property type="match status" value="1"/>
</dbReference>
<keyword evidence="2 3" id="KW-0040">ANK repeat</keyword>
<dbReference type="SUPFAM" id="SSF48403">
    <property type="entry name" value="Ankyrin repeat"/>
    <property type="match status" value="1"/>
</dbReference>
<evidence type="ECO:0000313" key="6">
    <source>
        <dbReference type="Proteomes" id="UP000274131"/>
    </source>
</evidence>
<proteinExistence type="predicted"/>
<feature type="repeat" description="ANK" evidence="3">
    <location>
        <begin position="205"/>
        <end position="237"/>
    </location>
</feature>
<sequence length="554" mass="62182">MRDGDDRVALHYAAEVGDEETFQRILDLDPSLIDCQDHNGYTPFLLASMSGNISAMELLAQRGTNINHFDKDKHSAVHWAVVCGEVCVFSMHINYTTVGAQPLHYATVSEDVPLETSAAILHVLLKNGANVNAVDFDGRTPLLWAACNGNPEAIIALLQAGASRTVVDRNQLGVLHCAASQGHANALHILIQSSEQSLIDSVDRNGDTPLFYAVSLGHYECAKLLLTSGANPNQQDNRLKTPSHCAAAKGQLRLLKMLKHYGASFEIQNRRGDIPLHEAIQAGCKDIIEWLLSIQPSTLNATNHAGRSGLHLAAATGNMEIVVLLCTKNAEIDPLMLSDGKLYTPLDLAEIKGHEIVADYLRRRHNARRAEEMTETEREEWTAHLEEQIDRGENNQNKHHHHKLKSKLSRSRKKIFNQNNIEIKKLSQKFKIVYEASKNRHSHILDPLSGANALQAREAEIFQELTNLKKAQIQYGKLKEKSAVRTLIRRFCRKHELNPTELNFLTYNSWEKFLHEQLRLLYAEEKKRLLCAKATPSFRNTGRQVNSRITVTLN</sequence>
<gene>
    <name evidence="5" type="ORF">EVEC_LOCUS6060</name>
</gene>
<feature type="repeat" description="ANK" evidence="3">
    <location>
        <begin position="98"/>
        <end position="136"/>
    </location>
</feature>
<dbReference type="PRINTS" id="PR01415">
    <property type="entry name" value="ANKYRIN"/>
</dbReference>
<evidence type="ECO:0000256" key="4">
    <source>
        <dbReference type="SAM" id="MobiDB-lite"/>
    </source>
</evidence>
<name>A0A0N4V821_ENTVE</name>
<accession>A0A0N4V821</accession>
<evidence type="ECO:0000256" key="3">
    <source>
        <dbReference type="PROSITE-ProRule" id="PRU00023"/>
    </source>
</evidence>
<dbReference type="PROSITE" id="PS50088">
    <property type="entry name" value="ANK_REPEAT"/>
    <property type="match status" value="6"/>
</dbReference>
<organism evidence="7">
    <name type="scientific">Enterobius vermicularis</name>
    <name type="common">Human pinworm</name>
    <dbReference type="NCBI Taxonomy" id="51028"/>
    <lineage>
        <taxon>Eukaryota</taxon>
        <taxon>Metazoa</taxon>
        <taxon>Ecdysozoa</taxon>
        <taxon>Nematoda</taxon>
        <taxon>Chromadorea</taxon>
        <taxon>Rhabditida</taxon>
        <taxon>Spirurina</taxon>
        <taxon>Oxyuridomorpha</taxon>
        <taxon>Oxyuroidea</taxon>
        <taxon>Oxyuridae</taxon>
        <taxon>Enterobius</taxon>
    </lineage>
</organism>
<keyword evidence="1" id="KW-0677">Repeat</keyword>
<feature type="compositionally biased region" description="Basic residues" evidence="4">
    <location>
        <begin position="397"/>
        <end position="409"/>
    </location>
</feature>
<reference evidence="7" key="1">
    <citation type="submission" date="2017-02" db="UniProtKB">
        <authorList>
            <consortium name="WormBaseParasite"/>
        </authorList>
    </citation>
    <scope>IDENTIFICATION</scope>
</reference>
<feature type="repeat" description="ANK" evidence="3">
    <location>
        <begin position="305"/>
        <end position="333"/>
    </location>
</feature>
<protein>
    <submittedName>
        <fullName evidence="7">ANK_REP_REGION domain-containing protein</fullName>
    </submittedName>
</protein>
<dbReference type="Proteomes" id="UP000274131">
    <property type="component" value="Unassembled WGS sequence"/>
</dbReference>
<dbReference type="OrthoDB" id="10258888at2759"/>
<keyword evidence="6" id="KW-1185">Reference proteome</keyword>
<dbReference type="PANTHER" id="PTHR24173:SF74">
    <property type="entry name" value="ANKYRIN REPEAT DOMAIN-CONTAINING PROTEIN 16"/>
    <property type="match status" value="1"/>
</dbReference>
<evidence type="ECO:0000313" key="7">
    <source>
        <dbReference type="WBParaSite" id="EVEC_0000648601-mRNA-1"/>
    </source>
</evidence>
<feature type="repeat" description="ANK" evidence="3">
    <location>
        <begin position="39"/>
        <end position="71"/>
    </location>
</feature>
<dbReference type="WBParaSite" id="EVEC_0000648601-mRNA-1">
    <property type="protein sequence ID" value="EVEC_0000648601-mRNA-1"/>
    <property type="gene ID" value="EVEC_0000648601"/>
</dbReference>
<dbReference type="InterPro" id="IPR002110">
    <property type="entry name" value="Ankyrin_rpt"/>
</dbReference>
<evidence type="ECO:0000256" key="2">
    <source>
        <dbReference type="ARBA" id="ARBA00023043"/>
    </source>
</evidence>
<dbReference type="Gene3D" id="1.25.40.20">
    <property type="entry name" value="Ankyrin repeat-containing domain"/>
    <property type="match status" value="3"/>
</dbReference>
<feature type="repeat" description="ANK" evidence="3">
    <location>
        <begin position="137"/>
        <end position="169"/>
    </location>
</feature>